<evidence type="ECO:0000256" key="3">
    <source>
        <dbReference type="ARBA" id="ARBA00010617"/>
    </source>
</evidence>
<dbReference type="GO" id="GO:0016705">
    <property type="term" value="F:oxidoreductase activity, acting on paired donors, with incorporation or reduction of molecular oxygen"/>
    <property type="evidence" value="ECO:0007669"/>
    <property type="project" value="InterPro"/>
</dbReference>
<name>A0A8K0XLI7_9AGAR</name>
<dbReference type="GO" id="GO:0004497">
    <property type="term" value="F:monooxygenase activity"/>
    <property type="evidence" value="ECO:0007669"/>
    <property type="project" value="UniProtKB-KW"/>
</dbReference>
<keyword evidence="4 9" id="KW-0349">Heme</keyword>
<dbReference type="EMBL" id="JAEVFJ010000038">
    <property type="protein sequence ID" value="KAH8089922.1"/>
    <property type="molecule type" value="Genomic_DNA"/>
</dbReference>
<dbReference type="CDD" id="cd11065">
    <property type="entry name" value="CYP64-like"/>
    <property type="match status" value="1"/>
</dbReference>
<organism evidence="11 12">
    <name type="scientific">Cristinia sonorae</name>
    <dbReference type="NCBI Taxonomy" id="1940300"/>
    <lineage>
        <taxon>Eukaryota</taxon>
        <taxon>Fungi</taxon>
        <taxon>Dikarya</taxon>
        <taxon>Basidiomycota</taxon>
        <taxon>Agaricomycotina</taxon>
        <taxon>Agaricomycetes</taxon>
        <taxon>Agaricomycetidae</taxon>
        <taxon>Agaricales</taxon>
        <taxon>Pleurotineae</taxon>
        <taxon>Stephanosporaceae</taxon>
        <taxon>Cristinia</taxon>
    </lineage>
</organism>
<evidence type="ECO:0000256" key="9">
    <source>
        <dbReference type="PIRSR" id="PIRSR602401-1"/>
    </source>
</evidence>
<dbReference type="PRINTS" id="PR00463">
    <property type="entry name" value="EP450I"/>
</dbReference>
<evidence type="ECO:0000256" key="6">
    <source>
        <dbReference type="ARBA" id="ARBA00023002"/>
    </source>
</evidence>
<dbReference type="Pfam" id="PF00067">
    <property type="entry name" value="p450"/>
    <property type="match status" value="1"/>
</dbReference>
<evidence type="ECO:0000256" key="10">
    <source>
        <dbReference type="RuleBase" id="RU000461"/>
    </source>
</evidence>
<dbReference type="GO" id="GO:0005506">
    <property type="term" value="F:iron ion binding"/>
    <property type="evidence" value="ECO:0007669"/>
    <property type="project" value="InterPro"/>
</dbReference>
<dbReference type="SUPFAM" id="SSF48264">
    <property type="entry name" value="Cytochrome P450"/>
    <property type="match status" value="1"/>
</dbReference>
<keyword evidence="7 9" id="KW-0408">Iron</keyword>
<evidence type="ECO:0000256" key="2">
    <source>
        <dbReference type="ARBA" id="ARBA00005179"/>
    </source>
</evidence>
<evidence type="ECO:0000313" key="12">
    <source>
        <dbReference type="Proteomes" id="UP000813824"/>
    </source>
</evidence>
<reference evidence="11" key="1">
    <citation type="journal article" date="2021" name="New Phytol.">
        <title>Evolutionary innovations through gain and loss of genes in the ectomycorrhizal Boletales.</title>
        <authorList>
            <person name="Wu G."/>
            <person name="Miyauchi S."/>
            <person name="Morin E."/>
            <person name="Kuo A."/>
            <person name="Drula E."/>
            <person name="Varga T."/>
            <person name="Kohler A."/>
            <person name="Feng B."/>
            <person name="Cao Y."/>
            <person name="Lipzen A."/>
            <person name="Daum C."/>
            <person name="Hundley H."/>
            <person name="Pangilinan J."/>
            <person name="Johnson J."/>
            <person name="Barry K."/>
            <person name="LaButti K."/>
            <person name="Ng V."/>
            <person name="Ahrendt S."/>
            <person name="Min B."/>
            <person name="Choi I.G."/>
            <person name="Park H."/>
            <person name="Plett J.M."/>
            <person name="Magnuson J."/>
            <person name="Spatafora J.W."/>
            <person name="Nagy L.G."/>
            <person name="Henrissat B."/>
            <person name="Grigoriev I.V."/>
            <person name="Yang Z.L."/>
            <person name="Xu J."/>
            <person name="Martin F.M."/>
        </authorList>
    </citation>
    <scope>NUCLEOTIDE SEQUENCE</scope>
    <source>
        <strain evidence="11">KKN 215</strain>
    </source>
</reference>
<dbReference type="InterPro" id="IPR001128">
    <property type="entry name" value="Cyt_P450"/>
</dbReference>
<proteinExistence type="inferred from homology"/>
<accession>A0A8K0XLI7</accession>
<dbReference type="InterPro" id="IPR050364">
    <property type="entry name" value="Cytochrome_P450_fung"/>
</dbReference>
<evidence type="ECO:0000256" key="5">
    <source>
        <dbReference type="ARBA" id="ARBA00022723"/>
    </source>
</evidence>
<keyword evidence="8 10" id="KW-0503">Monooxygenase</keyword>
<dbReference type="InterPro" id="IPR002401">
    <property type="entry name" value="Cyt_P450_E_grp-I"/>
</dbReference>
<evidence type="ECO:0000256" key="8">
    <source>
        <dbReference type="ARBA" id="ARBA00023033"/>
    </source>
</evidence>
<dbReference type="InterPro" id="IPR036396">
    <property type="entry name" value="Cyt_P450_sf"/>
</dbReference>
<dbReference type="Gene3D" id="1.10.630.10">
    <property type="entry name" value="Cytochrome P450"/>
    <property type="match status" value="1"/>
</dbReference>
<dbReference type="AlphaFoldDB" id="A0A8K0XLI7"/>
<comment type="caution">
    <text evidence="11">The sequence shown here is derived from an EMBL/GenBank/DDBJ whole genome shotgun (WGS) entry which is preliminary data.</text>
</comment>
<dbReference type="OrthoDB" id="2789670at2759"/>
<evidence type="ECO:0000256" key="7">
    <source>
        <dbReference type="ARBA" id="ARBA00023004"/>
    </source>
</evidence>
<dbReference type="Proteomes" id="UP000813824">
    <property type="component" value="Unassembled WGS sequence"/>
</dbReference>
<dbReference type="PROSITE" id="PS00086">
    <property type="entry name" value="CYTOCHROME_P450"/>
    <property type="match status" value="1"/>
</dbReference>
<dbReference type="GO" id="GO:0020037">
    <property type="term" value="F:heme binding"/>
    <property type="evidence" value="ECO:0007669"/>
    <property type="project" value="InterPro"/>
</dbReference>
<keyword evidence="12" id="KW-1185">Reference proteome</keyword>
<comment type="pathway">
    <text evidence="2">Secondary metabolite biosynthesis.</text>
</comment>
<gene>
    <name evidence="11" type="ORF">BXZ70DRAFT_1011397</name>
</gene>
<evidence type="ECO:0000256" key="4">
    <source>
        <dbReference type="ARBA" id="ARBA00022617"/>
    </source>
</evidence>
<comment type="similarity">
    <text evidence="3 10">Belongs to the cytochrome P450 family.</text>
</comment>
<protein>
    <submittedName>
        <fullName evidence="11">Cytochrome P450</fullName>
    </submittedName>
</protein>
<dbReference type="InterPro" id="IPR017972">
    <property type="entry name" value="Cyt_P450_CS"/>
</dbReference>
<comment type="cofactor">
    <cofactor evidence="1 9">
        <name>heme</name>
        <dbReference type="ChEBI" id="CHEBI:30413"/>
    </cofactor>
</comment>
<dbReference type="PANTHER" id="PTHR46300">
    <property type="entry name" value="P450, PUTATIVE (EUROFUNG)-RELATED-RELATED"/>
    <property type="match status" value="1"/>
</dbReference>
<sequence length="527" mass="59685">MFRSFLDAILARPDQAAVLCLGVLTVLFLHSHKQRTKGKPLPCPKGIPVLGNALQIQATAPWVQMAKWGAELGPIFRLNLGGQTAVVINDYRVASDLLDRRSSIYSDRPRMIMTSEIMCGGYFLPFMRYGNLWRKFRKAAHEGLSPQVAESYLQVHEQESAILVEALAKQPDAWLSHLYRAVASSTLSVCYGTPPIQSYDDPVVKDVQEFIHRLDVASKPGAYLVEMFPLLNRLPAWLAGWKRFGQFWHQRDTVMFTNLYEDAKRKSRLDKSLYQPSISSLLFEKQELDDKAAAWTLGSLFSAGAFTTAAIHQVFVLAMILHPQVMCKAQAEIDRVVGKNRMPNAGDRDKLPYIRAVMRETIRWRSVGPLGIPHYLIQDDVYEGYHIPKNSIVFFNEWAMNRDTKVYDDPENFRPERFLDETEQYEVIPPFTHDEGHTLFGYGRRRCPGAHVANNTILLNLATILWAFDIQKARDANGELVTPDPDKQVDEGIVVVPADFPASFVIRDPDGFQRALAQAPQSDCIHP</sequence>
<keyword evidence="6 10" id="KW-0560">Oxidoreductase</keyword>
<feature type="binding site" description="axial binding residue" evidence="9">
    <location>
        <position position="447"/>
    </location>
    <ligand>
        <name>heme</name>
        <dbReference type="ChEBI" id="CHEBI:30413"/>
    </ligand>
    <ligandPart>
        <name>Fe</name>
        <dbReference type="ChEBI" id="CHEBI:18248"/>
    </ligandPart>
</feature>
<keyword evidence="5 9" id="KW-0479">Metal-binding</keyword>
<evidence type="ECO:0000256" key="1">
    <source>
        <dbReference type="ARBA" id="ARBA00001971"/>
    </source>
</evidence>
<evidence type="ECO:0000313" key="11">
    <source>
        <dbReference type="EMBL" id="KAH8089922.1"/>
    </source>
</evidence>